<evidence type="ECO:0000256" key="2">
    <source>
        <dbReference type="ARBA" id="ARBA00023295"/>
    </source>
</evidence>
<keyword evidence="4" id="KW-0732">Signal</keyword>
<dbReference type="EMBL" id="JEMG01000001">
    <property type="protein sequence ID" value="EYC51967.1"/>
    <property type="molecule type" value="Genomic_DNA"/>
</dbReference>
<reference evidence="6 7" key="1">
    <citation type="submission" date="2014-02" db="EMBL/GenBank/DDBJ databases">
        <title>Draft Genome of Hylemonella gracilis isolated from the Niagara River.</title>
        <authorList>
            <person name="Pawlowski D.R."/>
            <person name="Koudelka G.B."/>
        </authorList>
    </citation>
    <scope>NUCLEOTIDE SEQUENCE [LARGE SCALE GENOMIC DNA]</scope>
    <source>
        <strain evidence="6 7">Niagara R</strain>
    </source>
</reference>
<dbReference type="InterPro" id="IPR001547">
    <property type="entry name" value="Glyco_hydro_5"/>
</dbReference>
<name>A0A016XK85_9BURK</name>
<gene>
    <name evidence="6" type="ORF">AZ34_13465</name>
</gene>
<dbReference type="RefSeq" id="WP_035608809.1">
    <property type="nucleotide sequence ID" value="NZ_JEMG01000001.1"/>
</dbReference>
<comment type="similarity">
    <text evidence="3">Belongs to the glycosyl hydrolase 5 (cellulase A) family.</text>
</comment>
<evidence type="ECO:0000256" key="4">
    <source>
        <dbReference type="SAM" id="SignalP"/>
    </source>
</evidence>
<dbReference type="PANTHER" id="PTHR34142:SF1">
    <property type="entry name" value="GLYCOSIDE HYDROLASE FAMILY 5 DOMAIN-CONTAINING PROTEIN"/>
    <property type="match status" value="1"/>
</dbReference>
<protein>
    <submittedName>
        <fullName evidence="6">Cellulase</fullName>
    </submittedName>
</protein>
<dbReference type="AlphaFoldDB" id="A0A016XK85"/>
<evidence type="ECO:0000313" key="7">
    <source>
        <dbReference type="Proteomes" id="UP000023268"/>
    </source>
</evidence>
<evidence type="ECO:0000259" key="5">
    <source>
        <dbReference type="Pfam" id="PF00150"/>
    </source>
</evidence>
<dbReference type="OrthoDB" id="6769681at2"/>
<dbReference type="Pfam" id="PF00150">
    <property type="entry name" value="Cellulase"/>
    <property type="match status" value="1"/>
</dbReference>
<evidence type="ECO:0000313" key="6">
    <source>
        <dbReference type="EMBL" id="EYC51967.1"/>
    </source>
</evidence>
<dbReference type="GO" id="GO:0004553">
    <property type="term" value="F:hydrolase activity, hydrolyzing O-glycosyl compounds"/>
    <property type="evidence" value="ECO:0007669"/>
    <property type="project" value="InterPro"/>
</dbReference>
<dbReference type="InterPro" id="IPR017853">
    <property type="entry name" value="GH"/>
</dbReference>
<dbReference type="GO" id="GO:0009251">
    <property type="term" value="P:glucan catabolic process"/>
    <property type="evidence" value="ECO:0007669"/>
    <property type="project" value="TreeGrafter"/>
</dbReference>
<comment type="caution">
    <text evidence="6">The sequence shown here is derived from an EMBL/GenBank/DDBJ whole genome shotgun (WGS) entry which is preliminary data.</text>
</comment>
<dbReference type="Proteomes" id="UP000023268">
    <property type="component" value="Unassembled WGS sequence"/>
</dbReference>
<organism evidence="6 7">
    <name type="scientific">Hylemonella gracilis str. Niagara R</name>
    <dbReference type="NCBI Taxonomy" id="1458275"/>
    <lineage>
        <taxon>Bacteria</taxon>
        <taxon>Pseudomonadati</taxon>
        <taxon>Pseudomonadota</taxon>
        <taxon>Betaproteobacteria</taxon>
        <taxon>Burkholderiales</taxon>
        <taxon>Comamonadaceae</taxon>
        <taxon>Hylemonella</taxon>
    </lineage>
</organism>
<proteinExistence type="inferred from homology"/>
<feature type="domain" description="Glycoside hydrolase family 5" evidence="5">
    <location>
        <begin position="37"/>
        <end position="308"/>
    </location>
</feature>
<dbReference type="STRING" id="1458275.AZ34_13465"/>
<feature type="chain" id="PRO_5001492585" evidence="4">
    <location>
        <begin position="25"/>
        <end position="339"/>
    </location>
</feature>
<dbReference type="Gene3D" id="3.20.20.80">
    <property type="entry name" value="Glycosidases"/>
    <property type="match status" value="1"/>
</dbReference>
<evidence type="ECO:0000256" key="1">
    <source>
        <dbReference type="ARBA" id="ARBA00022801"/>
    </source>
</evidence>
<sequence length="339" mass="37723">MNKLGPALRLLGLLWLLGPGTGHAGCMDTRPLRGVNLSGAEFSNTQLPGTLHKDYTYPADEDLRYFQQVGMGIIRLPFRWERIQHEPHGPLDTTELAELQRVVSTARALKLCILLDLHNFGSYRGQVLGSPALPGSALTNVWLQLQRAFPDPDTTALGLMNEPAPIPVAEWTAMAQETVLALRAAGARNLILVPSGRWSGAHEWHKRFEGVTPAESFQTFQDPLDNYAIELHQYADADFSGTGSLCLSATHLRQILERVTSWAIQERKKLFLGEFGMPPSAECLLTLTAMLQSMQDTHAWLGWTYWSAGRWWGTYPYSIHPGRGPEAPQLTVLRTFLGK</sequence>
<evidence type="ECO:0000256" key="3">
    <source>
        <dbReference type="RuleBase" id="RU361153"/>
    </source>
</evidence>
<dbReference type="SUPFAM" id="SSF51445">
    <property type="entry name" value="(Trans)glycosidases"/>
    <property type="match status" value="1"/>
</dbReference>
<feature type="signal peptide" evidence="4">
    <location>
        <begin position="1"/>
        <end position="24"/>
    </location>
</feature>
<keyword evidence="2 3" id="KW-0326">Glycosidase</keyword>
<accession>A0A016XK85</accession>
<dbReference type="eggNOG" id="COG2730">
    <property type="taxonomic scope" value="Bacteria"/>
</dbReference>
<dbReference type="PANTHER" id="PTHR34142">
    <property type="entry name" value="ENDO-BETA-1,4-GLUCANASE A"/>
    <property type="match status" value="1"/>
</dbReference>
<keyword evidence="1 3" id="KW-0378">Hydrolase</keyword>